<accession>A0A8H7S2X0</accession>
<name>A0A8H7S2X0_9FUNG</name>
<dbReference type="OrthoDB" id="2294800at2759"/>
<sequence>MLPDNDNITFECMNRFDEGLLQTYLAYKNDNHDDRVRGSQATTRIFVWNSTRFNQTFNDTAEFFQFYVENMSDGLQAAFGARPSDLNRRFQDYDEQEKTKELSKCILDKLKLTKLRKCLAFNSLATRENEIVSWPHYIFLRDESVPTGAKEMLTFPTSLEFSDDKTYYIQGRVNSFARTGHHFTSVAVIPDNGNLFLAEIDNMAHTMNIIKTEDRLHAEMVLIDFK</sequence>
<keyword evidence="2" id="KW-1185">Reference proteome</keyword>
<proteinExistence type="predicted"/>
<gene>
    <name evidence="1" type="ORF">INT45_002749</name>
</gene>
<organism evidence="1 2">
    <name type="scientific">Circinella minor</name>
    <dbReference type="NCBI Taxonomy" id="1195481"/>
    <lineage>
        <taxon>Eukaryota</taxon>
        <taxon>Fungi</taxon>
        <taxon>Fungi incertae sedis</taxon>
        <taxon>Mucoromycota</taxon>
        <taxon>Mucoromycotina</taxon>
        <taxon>Mucoromycetes</taxon>
        <taxon>Mucorales</taxon>
        <taxon>Lichtheimiaceae</taxon>
        <taxon>Circinella</taxon>
    </lineage>
</organism>
<protein>
    <submittedName>
        <fullName evidence="1">Uncharacterized protein</fullName>
    </submittedName>
</protein>
<evidence type="ECO:0000313" key="2">
    <source>
        <dbReference type="Proteomes" id="UP000646827"/>
    </source>
</evidence>
<dbReference type="Proteomes" id="UP000646827">
    <property type="component" value="Unassembled WGS sequence"/>
</dbReference>
<evidence type="ECO:0000313" key="1">
    <source>
        <dbReference type="EMBL" id="KAG2221711.1"/>
    </source>
</evidence>
<reference evidence="1 2" key="1">
    <citation type="submission" date="2020-12" db="EMBL/GenBank/DDBJ databases">
        <title>Metabolic potential, ecology and presence of endohyphal bacteria is reflected in genomic diversity of Mucoromycotina.</title>
        <authorList>
            <person name="Muszewska A."/>
            <person name="Okrasinska A."/>
            <person name="Steczkiewicz K."/>
            <person name="Drgas O."/>
            <person name="Orlowska M."/>
            <person name="Perlinska-Lenart U."/>
            <person name="Aleksandrzak-Piekarczyk T."/>
            <person name="Szatraj K."/>
            <person name="Zielenkiewicz U."/>
            <person name="Pilsyk S."/>
            <person name="Malc E."/>
            <person name="Mieczkowski P."/>
            <person name="Kruszewska J.S."/>
            <person name="Biernat P."/>
            <person name="Pawlowska J."/>
        </authorList>
    </citation>
    <scope>NUCLEOTIDE SEQUENCE [LARGE SCALE GENOMIC DNA]</scope>
    <source>
        <strain evidence="1 2">CBS 142.35</strain>
    </source>
</reference>
<dbReference type="EMBL" id="JAEPRB010000102">
    <property type="protein sequence ID" value="KAG2221711.1"/>
    <property type="molecule type" value="Genomic_DNA"/>
</dbReference>
<comment type="caution">
    <text evidence="1">The sequence shown here is derived from an EMBL/GenBank/DDBJ whole genome shotgun (WGS) entry which is preliminary data.</text>
</comment>
<dbReference type="AlphaFoldDB" id="A0A8H7S2X0"/>